<dbReference type="EMBL" id="SRRO01000001">
    <property type="protein sequence ID" value="TGN66656.1"/>
    <property type="molecule type" value="Genomic_DNA"/>
</dbReference>
<dbReference type="InterPro" id="IPR010093">
    <property type="entry name" value="SinI_DNA-bd"/>
</dbReference>
<name>A0A4Z1CNW4_9ACTN</name>
<dbReference type="GO" id="GO:0003677">
    <property type="term" value="F:DNA binding"/>
    <property type="evidence" value="ECO:0007669"/>
    <property type="project" value="InterPro"/>
</dbReference>
<keyword evidence="3" id="KW-1185">Reference proteome</keyword>
<comment type="caution">
    <text evidence="2">The sequence shown here is derived from an EMBL/GenBank/DDBJ whole genome shotgun (WGS) entry which is preliminary data.</text>
</comment>
<evidence type="ECO:0000313" key="3">
    <source>
        <dbReference type="Proteomes" id="UP000297496"/>
    </source>
</evidence>
<dbReference type="OrthoDB" id="4870800at2"/>
<gene>
    <name evidence="2" type="ORF">EXE59_03970</name>
</gene>
<evidence type="ECO:0000259" key="1">
    <source>
        <dbReference type="Pfam" id="PF12728"/>
    </source>
</evidence>
<feature type="domain" description="Helix-turn-helix" evidence="1">
    <location>
        <begin position="8"/>
        <end position="55"/>
    </location>
</feature>
<accession>A0A4Z1CNW4</accession>
<protein>
    <submittedName>
        <fullName evidence="2">Helix-turn-helix domain-containing protein</fullName>
    </submittedName>
</protein>
<dbReference type="Pfam" id="PF12728">
    <property type="entry name" value="HTH_17"/>
    <property type="match status" value="1"/>
</dbReference>
<evidence type="ECO:0000313" key="2">
    <source>
        <dbReference type="EMBL" id="TGN66656.1"/>
    </source>
</evidence>
<organism evidence="2 3">
    <name type="scientific">Nocardioides eburneiflavus</name>
    <dbReference type="NCBI Taxonomy" id="2518372"/>
    <lineage>
        <taxon>Bacteria</taxon>
        <taxon>Bacillati</taxon>
        <taxon>Actinomycetota</taxon>
        <taxon>Actinomycetes</taxon>
        <taxon>Propionibacteriales</taxon>
        <taxon>Nocardioidaceae</taxon>
        <taxon>Nocardioides</taxon>
    </lineage>
</organism>
<sequence>MPDERPRWLSITGAAVWVSLSAKTIRRKIAAGELRAYRCGKTIRIKTDDLEAMMRPVPSAKDW</sequence>
<reference evidence="2 3" key="1">
    <citation type="submission" date="2019-04" db="EMBL/GenBank/DDBJ databases">
        <title>Three New Species of Nocardioides, Nocardioides euryhalodurans sp. nov., Nocardioides seonyuensis sp. nov. and Nocardioides eburneoflavus sp. nov. Isolated from Soil.</title>
        <authorList>
            <person name="Roh S.G."/>
            <person name="Lee C."/>
            <person name="Kim M.-K."/>
            <person name="Kim S.B."/>
        </authorList>
    </citation>
    <scope>NUCLEOTIDE SEQUENCE [LARGE SCALE GENOMIC DNA]</scope>
    <source>
        <strain evidence="2 3">MMS17-SY213</strain>
    </source>
</reference>
<dbReference type="AlphaFoldDB" id="A0A4Z1CNW4"/>
<dbReference type="NCBIfam" id="TIGR01764">
    <property type="entry name" value="excise"/>
    <property type="match status" value="1"/>
</dbReference>
<proteinExistence type="predicted"/>
<dbReference type="InterPro" id="IPR041657">
    <property type="entry name" value="HTH_17"/>
</dbReference>
<dbReference type="Proteomes" id="UP000297496">
    <property type="component" value="Unassembled WGS sequence"/>
</dbReference>